<comment type="caution">
    <text evidence="3">The sequence shown here is derived from an EMBL/GenBank/DDBJ whole genome shotgun (WGS) entry which is preliminary data.</text>
</comment>
<reference evidence="3 4" key="1">
    <citation type="submission" date="2017-05" db="EMBL/GenBank/DDBJ databases">
        <title>Bifidobacterium vansinderenii sp. nov.</title>
        <authorList>
            <person name="Lugli G.A."/>
            <person name="Duranti S."/>
            <person name="Mangifesta M."/>
        </authorList>
    </citation>
    <scope>NUCLEOTIDE SEQUENCE [LARGE SCALE GENOMIC DNA]</scope>
    <source>
        <strain evidence="3 4">Tam10B</strain>
    </source>
</reference>
<feature type="non-terminal residue" evidence="3">
    <location>
        <position position="340"/>
    </location>
</feature>
<keyword evidence="2" id="KW-0812">Transmembrane</keyword>
<evidence type="ECO:0000313" key="3">
    <source>
        <dbReference type="EMBL" id="OXN00071.1"/>
    </source>
</evidence>
<protein>
    <recommendedName>
        <fullName evidence="5">Histidine kinase</fullName>
    </recommendedName>
</protein>
<evidence type="ECO:0000313" key="4">
    <source>
        <dbReference type="Proteomes" id="UP000215433"/>
    </source>
</evidence>
<evidence type="ECO:0000256" key="2">
    <source>
        <dbReference type="SAM" id="Phobius"/>
    </source>
</evidence>
<organism evidence="3 4">
    <name type="scientific">Bifidobacterium vansinderenii</name>
    <dbReference type="NCBI Taxonomy" id="1984871"/>
    <lineage>
        <taxon>Bacteria</taxon>
        <taxon>Bacillati</taxon>
        <taxon>Actinomycetota</taxon>
        <taxon>Actinomycetes</taxon>
        <taxon>Bifidobacteriales</taxon>
        <taxon>Bifidobacteriaceae</taxon>
        <taxon>Bifidobacterium</taxon>
    </lineage>
</organism>
<keyword evidence="4" id="KW-1185">Reference proteome</keyword>
<keyword evidence="2" id="KW-1133">Transmembrane helix</keyword>
<gene>
    <name evidence="3" type="ORF">Tam10B_1706</name>
</gene>
<evidence type="ECO:0008006" key="5">
    <source>
        <dbReference type="Google" id="ProtNLM"/>
    </source>
</evidence>
<dbReference type="OrthoDB" id="3238986at2"/>
<dbReference type="Proteomes" id="UP000215433">
    <property type="component" value="Unassembled WGS sequence"/>
</dbReference>
<name>A0A229VWR6_9BIFI</name>
<feature type="transmembrane region" description="Helical" evidence="2">
    <location>
        <begin position="102"/>
        <end position="121"/>
    </location>
</feature>
<dbReference type="AlphaFoldDB" id="A0A229VWR6"/>
<evidence type="ECO:0000256" key="1">
    <source>
        <dbReference type="SAM" id="Coils"/>
    </source>
</evidence>
<dbReference type="RefSeq" id="WP_143248611.1">
    <property type="nucleotide sequence ID" value="NZ_NEWD01000023.1"/>
</dbReference>
<feature type="transmembrane region" description="Helical" evidence="2">
    <location>
        <begin position="65"/>
        <end position="82"/>
    </location>
</feature>
<keyword evidence="2" id="KW-0472">Membrane</keyword>
<sequence>MESLTNFPHILIRVIRNAISEFCVPPQFTTKQRNIHIVAAVISAISSTALPLYMHLQGDLPPHTLWFYLLFAVVTLTIPISPKPAISTLIVLFNIATISNNGLFASSLFWTILLGFALLVYNQTNLGICITFLMCTLTVDCYQTAIESTVQLAIAKIFNNLLYYAAACCIPLLVLQQEKNISLVKQQQQMDQQQQKIEHLQHNAAVANALHDSTTEALSYIVIASEQISNKSTSIQSDLYHHIQENALKALAGTRDAIRTLSADTESDTPDVYPARTLTENNVSRLLHEEQTSLINLGFRGDVAYQGTFGHAPSKKSMAITALLIKELFANILRHADPNL</sequence>
<proteinExistence type="predicted"/>
<feature type="transmembrane region" description="Helical" evidence="2">
    <location>
        <begin position="35"/>
        <end position="53"/>
    </location>
</feature>
<dbReference type="EMBL" id="NEWD01000023">
    <property type="protein sequence ID" value="OXN00071.1"/>
    <property type="molecule type" value="Genomic_DNA"/>
</dbReference>
<keyword evidence="1" id="KW-0175">Coiled coil</keyword>
<feature type="coiled-coil region" evidence="1">
    <location>
        <begin position="183"/>
        <end position="210"/>
    </location>
</feature>
<accession>A0A229VWR6</accession>